<dbReference type="EMBL" id="BJVU01000021">
    <property type="protein sequence ID" value="GEL60076.1"/>
    <property type="molecule type" value="Genomic_DNA"/>
</dbReference>
<dbReference type="AlphaFoldDB" id="A0A0D6N6F7"/>
<keyword evidence="5" id="KW-1185">Reference proteome</keyword>
<dbReference type="InterPro" id="IPR006311">
    <property type="entry name" value="TAT_signal"/>
</dbReference>
<evidence type="ECO:0000313" key="5">
    <source>
        <dbReference type="Proteomes" id="UP000321891"/>
    </source>
</evidence>
<feature type="chain" id="PRO_5030005817" description="Twin-arginine translocation signal domain-containing protein" evidence="1">
    <location>
        <begin position="23"/>
        <end position="185"/>
    </location>
</feature>
<accession>A0A6N3SVK3</accession>
<gene>
    <name evidence="2" type="ORF">Abci_036_016</name>
    <name evidence="3" type="ORF">ACI01nite_26780</name>
</gene>
<dbReference type="EMBL" id="BAMV01000036">
    <property type="protein sequence ID" value="GAN61549.1"/>
    <property type="molecule type" value="Genomic_DNA"/>
</dbReference>
<evidence type="ECO:0000313" key="3">
    <source>
        <dbReference type="EMBL" id="GEL60076.1"/>
    </source>
</evidence>
<reference evidence="2 4" key="1">
    <citation type="submission" date="2012-11" db="EMBL/GenBank/DDBJ databases">
        <title>Whole genome sequence of Acetobacter cibinongensis 4H-1.</title>
        <authorList>
            <person name="Azuma Y."/>
            <person name="Higashiura N."/>
            <person name="Hirakawa H."/>
            <person name="Matsushita K."/>
        </authorList>
    </citation>
    <scope>NUCLEOTIDE SEQUENCE [LARGE SCALE GENOMIC DNA]</scope>
    <source>
        <strain evidence="2 4">4H-1</strain>
    </source>
</reference>
<feature type="signal peptide" evidence="1">
    <location>
        <begin position="1"/>
        <end position="22"/>
    </location>
</feature>
<dbReference type="PROSITE" id="PS51257">
    <property type="entry name" value="PROKAR_LIPOPROTEIN"/>
    <property type="match status" value="1"/>
</dbReference>
<evidence type="ECO:0000256" key="1">
    <source>
        <dbReference type="SAM" id="SignalP"/>
    </source>
</evidence>
<keyword evidence="1" id="KW-0732">Signal</keyword>
<evidence type="ECO:0008006" key="6">
    <source>
        <dbReference type="Google" id="ProtNLM"/>
    </source>
</evidence>
<evidence type="ECO:0000313" key="4">
    <source>
        <dbReference type="Proteomes" id="UP000032671"/>
    </source>
</evidence>
<dbReference type="STRING" id="1231339.Abci_036_016"/>
<dbReference type="InterPro" id="IPR019546">
    <property type="entry name" value="TAT_signal_bac_arc"/>
</dbReference>
<dbReference type="PROSITE" id="PS51318">
    <property type="entry name" value="TAT"/>
    <property type="match status" value="1"/>
</dbReference>
<sequence>MVKSRRNFLRTSGLLACATALAACTLTKSGNVTSVTLNVAKVDAYAKAAQNFANTILSVPLVTATLGAALVALINAAATGIVGAIDQINTAANGAATVSYDSTSVKTAVNSIIADLQTALAYAKQGIAGVESTAATADTISKVNTAISAAETILSLLTALIVSVGVARAAPTPMSEATALAVLGV</sequence>
<name>A0A0D6N6F7_9PROT</name>
<reference evidence="3 5" key="2">
    <citation type="submission" date="2019-07" db="EMBL/GenBank/DDBJ databases">
        <title>Whole genome shotgun sequence of Acetobacter cibinongensis NBRC 16605.</title>
        <authorList>
            <person name="Hosoyama A."/>
            <person name="Uohara A."/>
            <person name="Ohji S."/>
            <person name="Ichikawa N."/>
        </authorList>
    </citation>
    <scope>NUCLEOTIDE SEQUENCE [LARGE SCALE GENOMIC DNA]</scope>
    <source>
        <strain evidence="3 5">NBRC 16605</strain>
    </source>
</reference>
<dbReference type="NCBIfam" id="TIGR01409">
    <property type="entry name" value="TAT_signal_seq"/>
    <property type="match status" value="1"/>
</dbReference>
<protein>
    <recommendedName>
        <fullName evidence="6">Twin-arginine translocation signal domain-containing protein</fullName>
    </recommendedName>
</protein>
<proteinExistence type="predicted"/>
<dbReference type="Proteomes" id="UP000032671">
    <property type="component" value="Unassembled WGS sequence"/>
</dbReference>
<organism evidence="2 4">
    <name type="scientific">Acetobacter cibinongensis</name>
    <dbReference type="NCBI Taxonomy" id="146475"/>
    <lineage>
        <taxon>Bacteria</taxon>
        <taxon>Pseudomonadati</taxon>
        <taxon>Pseudomonadota</taxon>
        <taxon>Alphaproteobacteria</taxon>
        <taxon>Acetobacterales</taxon>
        <taxon>Acetobacteraceae</taxon>
        <taxon>Acetobacter</taxon>
    </lineage>
</organism>
<dbReference type="RefSeq" id="WP_048839589.1">
    <property type="nucleotide sequence ID" value="NZ_BAMV01000036.1"/>
</dbReference>
<comment type="caution">
    <text evidence="2">The sequence shown here is derived from an EMBL/GenBank/DDBJ whole genome shotgun (WGS) entry which is preliminary data.</text>
</comment>
<evidence type="ECO:0000313" key="2">
    <source>
        <dbReference type="EMBL" id="GAN61549.1"/>
    </source>
</evidence>
<dbReference type="Proteomes" id="UP000321891">
    <property type="component" value="Unassembled WGS sequence"/>
</dbReference>
<accession>A0A0D6N6F7</accession>